<accession>A0A6V7PDV7</accession>
<evidence type="ECO:0000259" key="2">
    <source>
        <dbReference type="Pfam" id="PF25019"/>
    </source>
</evidence>
<dbReference type="SUPFAM" id="SSF52058">
    <property type="entry name" value="L domain-like"/>
    <property type="match status" value="1"/>
</dbReference>
<gene>
    <name evidence="3" type="ORF">CB5_LOCUS12242</name>
</gene>
<feature type="domain" description="Disease resistance protein winged helix" evidence="1">
    <location>
        <begin position="77"/>
        <end position="138"/>
    </location>
</feature>
<dbReference type="InterPro" id="IPR058922">
    <property type="entry name" value="WHD_DRP"/>
</dbReference>
<evidence type="ECO:0008006" key="4">
    <source>
        <dbReference type="Google" id="ProtNLM"/>
    </source>
</evidence>
<dbReference type="AlphaFoldDB" id="A0A6V7PDV7"/>
<dbReference type="InterPro" id="IPR056789">
    <property type="entry name" value="LRR_R13L1-DRL21"/>
</dbReference>
<dbReference type="SUPFAM" id="SSF52540">
    <property type="entry name" value="P-loop containing nucleoside triphosphate hydrolases"/>
    <property type="match status" value="1"/>
</dbReference>
<dbReference type="InterPro" id="IPR032675">
    <property type="entry name" value="LRR_dom_sf"/>
</dbReference>
<dbReference type="GO" id="GO:0098542">
    <property type="term" value="P:defense response to other organism"/>
    <property type="evidence" value="ECO:0007669"/>
    <property type="project" value="TreeGrafter"/>
</dbReference>
<dbReference type="Pfam" id="PF23559">
    <property type="entry name" value="WHD_DRP"/>
    <property type="match status" value="1"/>
</dbReference>
<dbReference type="PANTHER" id="PTHR23155:SF1241">
    <property type="entry name" value="DISEASE RESISTANCE RPP13-LIKE PROTEIN 1-RELATED"/>
    <property type="match status" value="1"/>
</dbReference>
<sequence length="430" mass="49549">MRKKIVEKLSGSPLAAKTLGRLCNSKLEKNNWKDFLKTEIWQMQQNDSDIMPVLKLTYHHLPAHLKQCFCLLFCISKEYDFDKEDLVRMWMGQGFIQSGDMKGVEDLGNEYFDHLIAMGIFLRKQDRYVMPPLMNDLARFVSMDECSGIESSGEAWGLSGTPRHFSLIFHGLNQSKHTNLMNLKGLRTLMFLDASETVSAYTLNKSLTSKIESIGRLSLLQELEEFKVCKNRRISELKEMNELRGCLSIGDLHNVESSIEAGEAMLANKCHLEMLKLEWPERKASSVDTSRDLEVLKNFQPPSSLRKLKITRYGGIFTPKWMKDKMPSRLEVVCLYDCPNWQQLPSLGGLRFLKTLKVRGMPGVSTFSHDFYGGSKTVKFPSLRVLRFFNMPEWKDWLVGEDDQYSFPCLDELVLEKCTNLRQCLLFPPH</sequence>
<organism evidence="3">
    <name type="scientific">Ananas comosus var. bracteatus</name>
    <name type="common">red pineapple</name>
    <dbReference type="NCBI Taxonomy" id="296719"/>
    <lineage>
        <taxon>Eukaryota</taxon>
        <taxon>Viridiplantae</taxon>
        <taxon>Streptophyta</taxon>
        <taxon>Embryophyta</taxon>
        <taxon>Tracheophyta</taxon>
        <taxon>Spermatophyta</taxon>
        <taxon>Magnoliopsida</taxon>
        <taxon>Liliopsida</taxon>
        <taxon>Poales</taxon>
        <taxon>Bromeliaceae</taxon>
        <taxon>Bromelioideae</taxon>
        <taxon>Ananas</taxon>
    </lineage>
</organism>
<protein>
    <recommendedName>
        <fullName evidence="4">Disease resistance RPP13-like protein 1</fullName>
    </recommendedName>
</protein>
<dbReference type="Gene3D" id="3.80.10.10">
    <property type="entry name" value="Ribonuclease Inhibitor"/>
    <property type="match status" value="1"/>
</dbReference>
<dbReference type="PANTHER" id="PTHR23155">
    <property type="entry name" value="DISEASE RESISTANCE PROTEIN RP"/>
    <property type="match status" value="1"/>
</dbReference>
<evidence type="ECO:0000313" key="3">
    <source>
        <dbReference type="EMBL" id="CAD1829031.1"/>
    </source>
</evidence>
<dbReference type="Pfam" id="PF25019">
    <property type="entry name" value="LRR_R13L1-DRL21"/>
    <property type="match status" value="1"/>
</dbReference>
<proteinExistence type="predicted"/>
<dbReference type="InterPro" id="IPR044974">
    <property type="entry name" value="Disease_R_plants"/>
</dbReference>
<dbReference type="Gene3D" id="1.10.8.430">
    <property type="entry name" value="Helical domain of apoptotic protease-activating factors"/>
    <property type="match status" value="1"/>
</dbReference>
<evidence type="ECO:0000259" key="1">
    <source>
        <dbReference type="Pfam" id="PF23559"/>
    </source>
</evidence>
<name>A0A6V7PDV7_ANACO</name>
<reference evidence="3" key="1">
    <citation type="submission" date="2020-07" db="EMBL/GenBank/DDBJ databases">
        <authorList>
            <person name="Lin J."/>
        </authorList>
    </citation>
    <scope>NUCLEOTIDE SEQUENCE</scope>
</reference>
<dbReference type="InterPro" id="IPR027417">
    <property type="entry name" value="P-loop_NTPase"/>
</dbReference>
<dbReference type="InterPro" id="IPR042197">
    <property type="entry name" value="Apaf_helical"/>
</dbReference>
<feature type="domain" description="R13L1/DRL21-like LRR repeat region" evidence="2">
    <location>
        <begin position="234"/>
        <end position="361"/>
    </location>
</feature>
<dbReference type="EMBL" id="LR862147">
    <property type="protein sequence ID" value="CAD1829031.1"/>
    <property type="molecule type" value="Genomic_DNA"/>
</dbReference>